<dbReference type="PANTHER" id="PTHR33181">
    <property type="entry name" value="OS01G0778500 PROTEIN"/>
    <property type="match status" value="1"/>
</dbReference>
<dbReference type="Proteomes" id="UP000251960">
    <property type="component" value="Chromosome 10"/>
</dbReference>
<feature type="region of interest" description="Disordered" evidence="1">
    <location>
        <begin position="73"/>
        <end position="107"/>
    </location>
</feature>
<sequence length="107" mass="11563">MAAWWRRKVVPCARRAWAALAARLRARKPGYHLDTVDHVPGSGGILKLNEDVQTCGYKDVQVMFDMLTSELEAAAQAQKPPTSPPRKGGALPPAWPGRSSSAITAAQ</sequence>
<dbReference type="EMBL" id="NCVQ01000002">
    <property type="protein sequence ID" value="PWZ45717.1"/>
    <property type="molecule type" value="Genomic_DNA"/>
</dbReference>
<evidence type="ECO:0000313" key="2">
    <source>
        <dbReference type="EMBL" id="PWZ45717.1"/>
    </source>
</evidence>
<comment type="caution">
    <text evidence="2">The sequence shown here is derived from an EMBL/GenBank/DDBJ whole genome shotgun (WGS) entry which is preliminary data.</text>
</comment>
<gene>
    <name evidence="2" type="ORF">Zm00014a_021472</name>
</gene>
<protein>
    <submittedName>
        <fullName evidence="2">Uncharacterized protein</fullName>
    </submittedName>
</protein>
<dbReference type="OMA" id="CARRAWA"/>
<evidence type="ECO:0000256" key="1">
    <source>
        <dbReference type="SAM" id="MobiDB-lite"/>
    </source>
</evidence>
<name>A0A8J8XBR9_MAIZE</name>
<dbReference type="OrthoDB" id="689242at2759"/>
<reference evidence="2" key="1">
    <citation type="journal article" date="2018" name="Nat. Genet.">
        <title>Extensive intraspecific gene order and gene structural variations between Mo17 and other maize genomes.</title>
        <authorList>
            <person name="Sun S."/>
            <person name="Zhou Y."/>
            <person name="Chen J."/>
            <person name="Shi J."/>
            <person name="Zhao H."/>
            <person name="Zhao H."/>
            <person name="Song W."/>
            <person name="Zhang M."/>
            <person name="Cui Y."/>
            <person name="Dong X."/>
            <person name="Liu H."/>
            <person name="Ma X."/>
            <person name="Jiao Y."/>
            <person name="Wang B."/>
            <person name="Wei X."/>
            <person name="Stein J.C."/>
            <person name="Glaubitz J.C."/>
            <person name="Lu F."/>
            <person name="Yu G."/>
            <person name="Liang C."/>
            <person name="Fengler K."/>
            <person name="Li B."/>
            <person name="Rafalski A."/>
            <person name="Schnable P.S."/>
            <person name="Ware D.H."/>
            <person name="Buckler E.S."/>
            <person name="Lai J."/>
        </authorList>
    </citation>
    <scope>NUCLEOTIDE SEQUENCE [LARGE SCALE GENOMIC DNA]</scope>
    <source>
        <tissue evidence="2">Seedling</tissue>
    </source>
</reference>
<accession>A0A8J8XBR9</accession>
<feature type="compositionally biased region" description="Polar residues" evidence="1">
    <location>
        <begin position="98"/>
        <end position="107"/>
    </location>
</feature>
<organism evidence="2">
    <name type="scientific">Zea mays</name>
    <name type="common">Maize</name>
    <dbReference type="NCBI Taxonomy" id="4577"/>
    <lineage>
        <taxon>Eukaryota</taxon>
        <taxon>Viridiplantae</taxon>
        <taxon>Streptophyta</taxon>
        <taxon>Embryophyta</taxon>
        <taxon>Tracheophyta</taxon>
        <taxon>Spermatophyta</taxon>
        <taxon>Magnoliopsida</taxon>
        <taxon>Liliopsida</taxon>
        <taxon>Poales</taxon>
        <taxon>Poaceae</taxon>
        <taxon>PACMAD clade</taxon>
        <taxon>Panicoideae</taxon>
        <taxon>Andropogonodae</taxon>
        <taxon>Andropogoneae</taxon>
        <taxon>Tripsacinae</taxon>
        <taxon>Zea</taxon>
    </lineage>
</organism>
<dbReference type="HOGENOM" id="CLU_129534_4_0_1"/>
<dbReference type="AlphaFoldDB" id="A0A8J8XBR9"/>
<proteinExistence type="predicted"/>
<dbReference type="PANTHER" id="PTHR33181:SF33">
    <property type="entry name" value="OS08G0241300 PROTEIN"/>
    <property type="match status" value="1"/>
</dbReference>